<evidence type="ECO:0000313" key="4">
    <source>
        <dbReference type="Proteomes" id="UP000749559"/>
    </source>
</evidence>
<dbReference type="Pfam" id="PF00024">
    <property type="entry name" value="PAN_1"/>
    <property type="match status" value="1"/>
</dbReference>
<evidence type="ECO:0000313" key="3">
    <source>
        <dbReference type="EMBL" id="CAH1785173.1"/>
    </source>
</evidence>
<organism evidence="3 4">
    <name type="scientific">Owenia fusiformis</name>
    <name type="common">Polychaete worm</name>
    <dbReference type="NCBI Taxonomy" id="6347"/>
    <lineage>
        <taxon>Eukaryota</taxon>
        <taxon>Metazoa</taxon>
        <taxon>Spiralia</taxon>
        <taxon>Lophotrochozoa</taxon>
        <taxon>Annelida</taxon>
        <taxon>Polychaeta</taxon>
        <taxon>Sedentaria</taxon>
        <taxon>Canalipalpata</taxon>
        <taxon>Sabellida</taxon>
        <taxon>Oweniida</taxon>
        <taxon>Oweniidae</taxon>
        <taxon>Owenia</taxon>
    </lineage>
</organism>
<feature type="signal peptide" evidence="1">
    <location>
        <begin position="1"/>
        <end position="17"/>
    </location>
</feature>
<dbReference type="Proteomes" id="UP000749559">
    <property type="component" value="Unassembled WGS sequence"/>
</dbReference>
<sequence length="182" mass="20533">MKSVCIILVILAASCMSDEDQSWLKISHACIDGHNNDVYFNIATVGSCIYKCKHGAIGFTCRSIEYHIMAKVCILSEVYSNTAYDDFNVPCPHHDGWTYRQRYPLGHRLDLPNSCIKAKTIANFANVATKEDCWQYCLVKHKCKSLNYNKGSKACKLTGATYETGKLYAPCPVTGWEYVEKH</sequence>
<accession>A0A8S4NTK5</accession>
<comment type="caution">
    <text evidence="3">The sequence shown here is derived from an EMBL/GenBank/DDBJ whole genome shotgun (WGS) entry which is preliminary data.</text>
</comment>
<dbReference type="Gene3D" id="3.50.4.10">
    <property type="entry name" value="Hepatocyte Growth Factor"/>
    <property type="match status" value="2"/>
</dbReference>
<dbReference type="PROSITE" id="PS51257">
    <property type="entry name" value="PROKAR_LIPOPROTEIN"/>
    <property type="match status" value="1"/>
</dbReference>
<dbReference type="PROSITE" id="PS50948">
    <property type="entry name" value="PAN"/>
    <property type="match status" value="1"/>
</dbReference>
<dbReference type="AlphaFoldDB" id="A0A8S4NTK5"/>
<feature type="domain" description="Apple" evidence="2">
    <location>
        <begin position="91"/>
        <end position="182"/>
    </location>
</feature>
<name>A0A8S4NTK5_OWEFU</name>
<protein>
    <recommendedName>
        <fullName evidence="2">Apple domain-containing protein</fullName>
    </recommendedName>
</protein>
<proteinExistence type="predicted"/>
<dbReference type="EMBL" id="CAIIXF020000005">
    <property type="protein sequence ID" value="CAH1785173.1"/>
    <property type="molecule type" value="Genomic_DNA"/>
</dbReference>
<gene>
    <name evidence="3" type="ORF">OFUS_LOCUS11273</name>
</gene>
<feature type="chain" id="PRO_5035879939" description="Apple domain-containing protein" evidence="1">
    <location>
        <begin position="18"/>
        <end position="182"/>
    </location>
</feature>
<dbReference type="InterPro" id="IPR003609">
    <property type="entry name" value="Pan_app"/>
</dbReference>
<keyword evidence="4" id="KW-1185">Reference proteome</keyword>
<evidence type="ECO:0000256" key="1">
    <source>
        <dbReference type="SAM" id="SignalP"/>
    </source>
</evidence>
<keyword evidence="1" id="KW-0732">Signal</keyword>
<reference evidence="3" key="1">
    <citation type="submission" date="2022-03" db="EMBL/GenBank/DDBJ databases">
        <authorList>
            <person name="Martin C."/>
        </authorList>
    </citation>
    <scope>NUCLEOTIDE SEQUENCE</scope>
</reference>
<evidence type="ECO:0000259" key="2">
    <source>
        <dbReference type="PROSITE" id="PS50948"/>
    </source>
</evidence>
<dbReference type="SUPFAM" id="SSF57414">
    <property type="entry name" value="Hairpin loop containing domain-like"/>
    <property type="match status" value="2"/>
</dbReference>